<keyword evidence="1 7" id="KW-1003">Cell membrane</keyword>
<dbReference type="InterPro" id="IPR007060">
    <property type="entry name" value="FtsL/DivIC"/>
</dbReference>
<evidence type="ECO:0000256" key="5">
    <source>
        <dbReference type="ARBA" id="ARBA00023136"/>
    </source>
</evidence>
<dbReference type="Proteomes" id="UP000030153">
    <property type="component" value="Unassembled WGS sequence"/>
</dbReference>
<evidence type="ECO:0000256" key="1">
    <source>
        <dbReference type="ARBA" id="ARBA00022475"/>
    </source>
</evidence>
<dbReference type="EMBL" id="AVBG01000001">
    <property type="protein sequence ID" value="KGP92766.1"/>
    <property type="molecule type" value="Genomic_DNA"/>
</dbReference>
<dbReference type="eggNOG" id="COG4839">
    <property type="taxonomic scope" value="Bacteria"/>
</dbReference>
<name>A0A0A2V1T6_9BACI</name>
<dbReference type="NCBIfam" id="TIGR02209">
    <property type="entry name" value="ftsL_broad"/>
    <property type="match status" value="1"/>
</dbReference>
<evidence type="ECO:0000256" key="8">
    <source>
        <dbReference type="NCBIfam" id="TIGR02209"/>
    </source>
</evidence>
<keyword evidence="5 7" id="KW-0472">Membrane</keyword>
<feature type="compositionally biased region" description="Basic and acidic residues" evidence="10">
    <location>
        <begin position="1"/>
        <end position="15"/>
    </location>
</feature>
<dbReference type="OrthoDB" id="2973386at2"/>
<dbReference type="GO" id="GO:0043093">
    <property type="term" value="P:FtsZ-dependent cytokinesis"/>
    <property type="evidence" value="ECO:0007669"/>
    <property type="project" value="UniProtKB-UniRule"/>
</dbReference>
<dbReference type="Pfam" id="PF04977">
    <property type="entry name" value="DivIC"/>
    <property type="match status" value="1"/>
</dbReference>
<evidence type="ECO:0000256" key="2">
    <source>
        <dbReference type="ARBA" id="ARBA00022618"/>
    </source>
</evidence>
<evidence type="ECO:0000313" key="12">
    <source>
        <dbReference type="Proteomes" id="UP000030153"/>
    </source>
</evidence>
<evidence type="ECO:0000256" key="4">
    <source>
        <dbReference type="ARBA" id="ARBA00022989"/>
    </source>
</evidence>
<keyword evidence="4 7" id="KW-1133">Transmembrane helix</keyword>
<keyword evidence="3 7" id="KW-0812">Transmembrane</keyword>
<keyword evidence="6 7" id="KW-0131">Cell cycle</keyword>
<evidence type="ECO:0000256" key="3">
    <source>
        <dbReference type="ARBA" id="ARBA00022692"/>
    </source>
</evidence>
<keyword evidence="9" id="KW-0175">Coiled coil</keyword>
<protein>
    <recommendedName>
        <fullName evidence="7 8">Cell division protein FtsL</fullName>
    </recommendedName>
</protein>
<feature type="transmembrane region" description="Helical" evidence="7">
    <location>
        <begin position="40"/>
        <end position="59"/>
    </location>
</feature>
<dbReference type="AlphaFoldDB" id="A0A0A2V1T6"/>
<organism evidence="11 12">
    <name type="scientific">Pontibacillus chungwhensis BH030062</name>
    <dbReference type="NCBI Taxonomy" id="1385513"/>
    <lineage>
        <taxon>Bacteria</taxon>
        <taxon>Bacillati</taxon>
        <taxon>Bacillota</taxon>
        <taxon>Bacilli</taxon>
        <taxon>Bacillales</taxon>
        <taxon>Bacillaceae</taxon>
        <taxon>Pontibacillus</taxon>
    </lineage>
</organism>
<dbReference type="STRING" id="1385513.N780_10420"/>
<comment type="caution">
    <text evidence="11">The sequence shown here is derived from an EMBL/GenBank/DDBJ whole genome shotgun (WGS) entry which is preliminary data.</text>
</comment>
<dbReference type="GO" id="GO:0005886">
    <property type="term" value="C:plasma membrane"/>
    <property type="evidence" value="ECO:0007669"/>
    <property type="project" value="UniProtKB-SubCell"/>
</dbReference>
<evidence type="ECO:0000313" key="11">
    <source>
        <dbReference type="EMBL" id="KGP92766.1"/>
    </source>
</evidence>
<proteinExistence type="inferred from homology"/>
<comment type="subcellular location">
    <subcellularLocation>
        <location evidence="7">Cell membrane</location>
        <topology evidence="7">Single-pass type II membrane protein</topology>
    </subcellularLocation>
    <text evidence="7">Localizes to the division septum where it forms a ring structure.</text>
</comment>
<dbReference type="RefSeq" id="WP_036778431.1">
    <property type="nucleotide sequence ID" value="NZ_AVBG01000001.1"/>
</dbReference>
<evidence type="ECO:0000256" key="7">
    <source>
        <dbReference type="HAMAP-Rule" id="MF_00910"/>
    </source>
</evidence>
<evidence type="ECO:0000256" key="6">
    <source>
        <dbReference type="ARBA" id="ARBA00023306"/>
    </source>
</evidence>
<keyword evidence="12" id="KW-1185">Reference proteome</keyword>
<dbReference type="HAMAP" id="MF_00910">
    <property type="entry name" value="FtsL"/>
    <property type="match status" value="1"/>
</dbReference>
<feature type="region of interest" description="Disordered" evidence="10">
    <location>
        <begin position="1"/>
        <end position="24"/>
    </location>
</feature>
<reference evidence="11 12" key="1">
    <citation type="submission" date="2013-08" db="EMBL/GenBank/DDBJ databases">
        <title>Genome of Pontibacillus chungwhensis.</title>
        <authorList>
            <person name="Wang Q."/>
            <person name="Wang G."/>
        </authorList>
    </citation>
    <scope>NUCLEOTIDE SEQUENCE [LARGE SCALE GENOMIC DNA]</scope>
    <source>
        <strain evidence="11 12">BH030062</strain>
    </source>
</reference>
<gene>
    <name evidence="7" type="primary">ftsL</name>
    <name evidence="11" type="ORF">N780_10420</name>
</gene>
<keyword evidence="2 7" id="KW-0132">Cell division</keyword>
<dbReference type="GO" id="GO:0032153">
    <property type="term" value="C:cell division site"/>
    <property type="evidence" value="ECO:0007669"/>
    <property type="project" value="UniProtKB-UniRule"/>
</dbReference>
<feature type="coiled-coil region" evidence="9">
    <location>
        <begin position="63"/>
        <end position="90"/>
    </location>
</feature>
<comment type="similarity">
    <text evidence="7">Belongs to the FtsL family.</text>
</comment>
<evidence type="ECO:0000256" key="9">
    <source>
        <dbReference type="SAM" id="Coils"/>
    </source>
</evidence>
<sequence>MSAEKAKQLHQHETTEQSQSQKQVKVQVHKKRWITPGEKFLYTVVSSLAILFSVVVVSYSSSIDQINRDVQHLDTDINKQQLENENLQYKIKELSNPERIMEIAKENGLEIRQSKVKQAKSVSGNE</sequence>
<evidence type="ECO:0000256" key="10">
    <source>
        <dbReference type="SAM" id="MobiDB-lite"/>
    </source>
</evidence>
<accession>A0A0A2V1T6</accession>
<comment type="function">
    <text evidence="7">Essential cell division protein.</text>
</comment>
<dbReference type="InterPro" id="IPR011922">
    <property type="entry name" value="Cell_div_FtsL"/>
</dbReference>